<dbReference type="PIRSF" id="PIRSF037205">
    <property type="entry name" value="UCP037205"/>
    <property type="match status" value="1"/>
</dbReference>
<dbReference type="OrthoDB" id="27194at2"/>
<organism evidence="1 2">
    <name type="scientific">Nitrincola tibetensis</name>
    <dbReference type="NCBI Taxonomy" id="2219697"/>
    <lineage>
        <taxon>Bacteria</taxon>
        <taxon>Pseudomonadati</taxon>
        <taxon>Pseudomonadota</taxon>
        <taxon>Gammaproteobacteria</taxon>
        <taxon>Oceanospirillales</taxon>
        <taxon>Oceanospirillaceae</taxon>
        <taxon>Nitrincola</taxon>
    </lineage>
</organism>
<accession>A0A364NLY8</accession>
<gene>
    <name evidence="1" type="ORF">DN062_09650</name>
</gene>
<name>A0A364NLY8_9GAMM</name>
<proteinExistence type="predicted"/>
<keyword evidence="2" id="KW-1185">Reference proteome</keyword>
<protein>
    <submittedName>
        <fullName evidence="1">DUF2256 domain-containing protein</fullName>
    </submittedName>
</protein>
<evidence type="ECO:0000313" key="1">
    <source>
        <dbReference type="EMBL" id="RAU18044.1"/>
    </source>
</evidence>
<dbReference type="Pfam" id="PF10013">
    <property type="entry name" value="DUF2256"/>
    <property type="match status" value="1"/>
</dbReference>
<dbReference type="InterPro" id="IPR017136">
    <property type="entry name" value="UCP037205"/>
</dbReference>
<dbReference type="PANTHER" id="PTHR37463">
    <property type="entry name" value="GSL3115 PROTEIN"/>
    <property type="match status" value="1"/>
</dbReference>
<dbReference type="PANTHER" id="PTHR37463:SF1">
    <property type="entry name" value="DUF2256 DOMAIN-CONTAINING PROTEIN"/>
    <property type="match status" value="1"/>
</dbReference>
<dbReference type="Proteomes" id="UP000250744">
    <property type="component" value="Unassembled WGS sequence"/>
</dbReference>
<reference evidence="1 2" key="1">
    <citation type="submission" date="2018-06" db="EMBL/GenBank/DDBJ databases">
        <title>Nitrincola tibetense sp. nov., isolated from Lake XuguoCo on Tibetan Plateau.</title>
        <authorList>
            <person name="Xing P."/>
        </authorList>
    </citation>
    <scope>NUCLEOTIDE SEQUENCE [LARGE SCALE GENOMIC DNA]</scope>
    <source>
        <strain evidence="2">xg18</strain>
    </source>
</reference>
<dbReference type="AlphaFoldDB" id="A0A364NLY8"/>
<dbReference type="EMBL" id="QKRX01000006">
    <property type="protein sequence ID" value="RAU18044.1"/>
    <property type="molecule type" value="Genomic_DNA"/>
</dbReference>
<comment type="caution">
    <text evidence="1">The sequence shown here is derived from an EMBL/GenBank/DDBJ whole genome shotgun (WGS) entry which is preliminary data.</text>
</comment>
<sequence>MHRKPHLPEKMCPVCQRPFSWRKKWEKNWESVTYCSHACRTKRKPHAPKED</sequence>
<dbReference type="RefSeq" id="WP_112159129.1">
    <property type="nucleotide sequence ID" value="NZ_QKRX01000006.1"/>
</dbReference>
<evidence type="ECO:0000313" key="2">
    <source>
        <dbReference type="Proteomes" id="UP000250744"/>
    </source>
</evidence>